<dbReference type="PANTHER" id="PTHR18966">
    <property type="entry name" value="IONOTROPIC GLUTAMATE RECEPTOR"/>
    <property type="match status" value="1"/>
</dbReference>
<dbReference type="SMART" id="SM00918">
    <property type="entry name" value="Lig_chan-Glu_bd"/>
    <property type="match status" value="1"/>
</dbReference>
<feature type="domain" description="Ionotropic glutamate receptor C-terminal" evidence="19">
    <location>
        <begin position="66"/>
        <end position="436"/>
    </location>
</feature>
<dbReference type="InterPro" id="IPR001320">
    <property type="entry name" value="Iontro_rcpt_C"/>
</dbReference>
<keyword evidence="13" id="KW-0407">Ion channel</keyword>
<evidence type="ECO:0008006" key="23">
    <source>
        <dbReference type="Google" id="ProtNLM"/>
    </source>
</evidence>
<evidence type="ECO:0000256" key="6">
    <source>
        <dbReference type="ARBA" id="ARBA00023018"/>
    </source>
</evidence>
<dbReference type="FunFam" id="3.40.190.10:FF:000060">
    <property type="entry name" value="Glutamate receptor ionotropic, kainate 1"/>
    <property type="match status" value="1"/>
</dbReference>
<evidence type="ECO:0000256" key="9">
    <source>
        <dbReference type="ARBA" id="ARBA00023170"/>
    </source>
</evidence>
<evidence type="ECO:0000256" key="7">
    <source>
        <dbReference type="ARBA" id="ARBA00023065"/>
    </source>
</evidence>
<organism evidence="21 22">
    <name type="scientific">Batillaria attramentaria</name>
    <dbReference type="NCBI Taxonomy" id="370345"/>
    <lineage>
        <taxon>Eukaryota</taxon>
        <taxon>Metazoa</taxon>
        <taxon>Spiralia</taxon>
        <taxon>Lophotrochozoa</taxon>
        <taxon>Mollusca</taxon>
        <taxon>Gastropoda</taxon>
        <taxon>Caenogastropoda</taxon>
        <taxon>Sorbeoconcha</taxon>
        <taxon>Cerithioidea</taxon>
        <taxon>Batillariidae</taxon>
        <taxon>Batillaria</taxon>
    </lineage>
</organism>
<evidence type="ECO:0000256" key="16">
    <source>
        <dbReference type="PIRSR" id="PIRSR601508-2"/>
    </source>
</evidence>
<dbReference type="Pfam" id="PF10613">
    <property type="entry name" value="Lig_chan-Glu_bd"/>
    <property type="match status" value="1"/>
</dbReference>
<keyword evidence="6" id="KW-0770">Synapse</keyword>
<evidence type="ECO:0000256" key="10">
    <source>
        <dbReference type="ARBA" id="ARBA00023180"/>
    </source>
</evidence>
<keyword evidence="17" id="KW-1015">Disulfide bond</keyword>
<evidence type="ECO:0000256" key="2">
    <source>
        <dbReference type="ARBA" id="ARBA00022475"/>
    </source>
</evidence>
<feature type="binding site" evidence="15">
    <location>
        <position position="153"/>
    </location>
    <ligand>
        <name>L-glutamate</name>
        <dbReference type="ChEBI" id="CHEBI:29985"/>
    </ligand>
</feature>
<evidence type="ECO:0000313" key="22">
    <source>
        <dbReference type="Proteomes" id="UP001519460"/>
    </source>
</evidence>
<evidence type="ECO:0000256" key="1">
    <source>
        <dbReference type="ARBA" id="ARBA00022448"/>
    </source>
</evidence>
<feature type="site" description="Interaction with the cone snail toxin Con-ikot-ikot" evidence="16">
    <location>
        <position position="419"/>
    </location>
</feature>
<evidence type="ECO:0000256" key="8">
    <source>
        <dbReference type="ARBA" id="ARBA00023136"/>
    </source>
</evidence>
<evidence type="ECO:0000313" key="21">
    <source>
        <dbReference type="EMBL" id="KAK7495315.1"/>
    </source>
</evidence>
<feature type="transmembrane region" description="Helical" evidence="18">
    <location>
        <begin position="276"/>
        <end position="296"/>
    </location>
</feature>
<keyword evidence="1" id="KW-0813">Transport</keyword>
<feature type="transmembrane region" description="Helical" evidence="18">
    <location>
        <begin position="459"/>
        <end position="484"/>
    </location>
</feature>
<dbReference type="FunFam" id="3.40.190.10:FF:000024">
    <property type="entry name" value="Glutamate receptor, ionotropic, delta 1"/>
    <property type="match status" value="1"/>
</dbReference>
<dbReference type="GO" id="GO:0045211">
    <property type="term" value="C:postsynaptic membrane"/>
    <property type="evidence" value="ECO:0007669"/>
    <property type="project" value="UniProtKB-SubCell"/>
</dbReference>
<feature type="disulfide bond" evidence="17">
    <location>
        <begin position="388"/>
        <end position="440"/>
    </location>
</feature>
<reference evidence="21 22" key="1">
    <citation type="journal article" date="2023" name="Sci. Data">
        <title>Genome assembly of the Korean intertidal mud-creeper Batillaria attramentaria.</title>
        <authorList>
            <person name="Patra A.K."/>
            <person name="Ho P.T."/>
            <person name="Jun S."/>
            <person name="Lee S.J."/>
            <person name="Kim Y."/>
            <person name="Won Y.J."/>
        </authorList>
    </citation>
    <scope>NUCLEOTIDE SEQUENCE [LARGE SCALE GENOMIC DNA]</scope>
    <source>
        <strain evidence="21">Wonlab-2016</strain>
    </source>
</reference>
<evidence type="ECO:0000256" key="4">
    <source>
        <dbReference type="ARBA" id="ARBA00022729"/>
    </source>
</evidence>
<evidence type="ECO:0000256" key="13">
    <source>
        <dbReference type="ARBA" id="ARBA00023303"/>
    </source>
</evidence>
<dbReference type="InterPro" id="IPR001508">
    <property type="entry name" value="Iono_Glu_rcpt_met"/>
</dbReference>
<evidence type="ECO:0000259" key="20">
    <source>
        <dbReference type="SMART" id="SM00918"/>
    </source>
</evidence>
<gene>
    <name evidence="21" type="ORF">BaRGS_00013497</name>
</gene>
<keyword evidence="10" id="KW-0325">Glycoprotein</keyword>
<evidence type="ECO:0000256" key="12">
    <source>
        <dbReference type="ARBA" id="ARBA00023286"/>
    </source>
</evidence>
<evidence type="ECO:0000256" key="14">
    <source>
        <dbReference type="ARBA" id="ARBA00034104"/>
    </source>
</evidence>
<sequence length="508" mass="57538">VDFQGLTGRVAFDQRGYRRNYTLDIITVSLDQGPHKTGEWHSDKGLLQKRTDVWVAPANETKKSSVMIVTTILTKPFLMLKTSVGTSGAPPTGNDRYEGYCKDLADELTEYIVMEYVLRPVADGEFGKELPNGTWTGIIGELRRGVADMAIAPLTITADRERVVDFAKPFMNVAISIMTKRPEKQKPGVFAFMEPFSIPLWSCIVIAYVTVSVVVYLVSKFSPYEWRNRSYRYDRVVKYDFSLCNSFWFSMGALMLQGSDHCPRSLAGRVIGGAWWFFVLIVITSYTANLAAFLTVERMLHPVESADDLAKQSEIAYGMVESGSTRKFFETSGVATYQKMWNYMSTATPPVMVKTVEEGVERVRNSKGKYAFLIESSMNNYYNNRKPCDTVRVGAREARPLKQECSHRNLELISYATLKMKEDGTLHRLETKWWYEKGECGSDTGFKESKKRSLSLSNVAGVFYILITGLVAAIILGLLEIFLYKRQHNDKVTLTARNKCFIMSRCTL</sequence>
<evidence type="ECO:0000256" key="18">
    <source>
        <dbReference type="SAM" id="Phobius"/>
    </source>
</evidence>
<comment type="caution">
    <text evidence="21">The sequence shown here is derived from an EMBL/GenBank/DDBJ whole genome shotgun (WGS) entry which is preliminary data.</text>
</comment>
<keyword evidence="7" id="KW-0406">Ion transport</keyword>
<comment type="subcellular location">
    <subcellularLocation>
        <location evidence="14">Postsynaptic cell membrane</location>
        <topology evidence="14">Multi-pass membrane protein</topology>
    </subcellularLocation>
</comment>
<dbReference type="InterPro" id="IPR015683">
    <property type="entry name" value="Ionotropic_Glu_rcpt"/>
</dbReference>
<keyword evidence="11" id="KW-0628">Postsynaptic cell membrane</keyword>
<feature type="site" description="Crucial to convey clamshell closure to channel opening" evidence="16">
    <location>
        <position position="303"/>
    </location>
</feature>
<dbReference type="Gene3D" id="3.40.190.10">
    <property type="entry name" value="Periplasmic binding protein-like II"/>
    <property type="match status" value="1"/>
</dbReference>
<feature type="transmembrane region" description="Helical" evidence="18">
    <location>
        <begin position="198"/>
        <end position="218"/>
    </location>
</feature>
<feature type="domain" description="Ionotropic glutamate receptor L-glutamate and glycine-binding" evidence="20">
    <location>
        <begin position="76"/>
        <end position="144"/>
    </location>
</feature>
<keyword evidence="2" id="KW-1003">Cell membrane</keyword>
<evidence type="ECO:0000256" key="15">
    <source>
        <dbReference type="PIRSR" id="PIRSR601508-1"/>
    </source>
</evidence>
<feature type="binding site" evidence="15">
    <location>
        <position position="324"/>
    </location>
    <ligand>
        <name>L-glutamate</name>
        <dbReference type="ChEBI" id="CHEBI:29985"/>
    </ligand>
</feature>
<evidence type="ECO:0000256" key="11">
    <source>
        <dbReference type="ARBA" id="ARBA00023257"/>
    </source>
</evidence>
<evidence type="ECO:0000256" key="3">
    <source>
        <dbReference type="ARBA" id="ARBA00022692"/>
    </source>
</evidence>
<feature type="non-terminal residue" evidence="21">
    <location>
        <position position="1"/>
    </location>
</feature>
<dbReference type="FunFam" id="1.10.287.70:FF:000010">
    <property type="entry name" value="Putative glutamate receptor ionotropic kainate 1"/>
    <property type="match status" value="1"/>
</dbReference>
<dbReference type="PRINTS" id="PR00177">
    <property type="entry name" value="NMDARECEPTOR"/>
</dbReference>
<dbReference type="AlphaFoldDB" id="A0ABD0L7T1"/>
<evidence type="ECO:0000259" key="19">
    <source>
        <dbReference type="SMART" id="SM00079"/>
    </source>
</evidence>
<name>A0ABD0L7T1_9CAEN</name>
<dbReference type="InterPro" id="IPR019594">
    <property type="entry name" value="Glu/Gly-bd"/>
</dbReference>
<feature type="binding site" evidence="15">
    <location>
        <position position="155"/>
    </location>
    <ligand>
        <name>L-glutamate</name>
        <dbReference type="ChEBI" id="CHEBI:29985"/>
    </ligand>
</feature>
<keyword evidence="22" id="KW-1185">Reference proteome</keyword>
<keyword evidence="12" id="KW-1071">Ligand-gated ion channel</keyword>
<dbReference type="Pfam" id="PF00060">
    <property type="entry name" value="Lig_chan"/>
    <property type="match status" value="1"/>
</dbReference>
<dbReference type="Gene3D" id="1.10.287.70">
    <property type="match status" value="1"/>
</dbReference>
<keyword evidence="3 18" id="KW-0812">Transmembrane</keyword>
<proteinExistence type="predicted"/>
<dbReference type="Proteomes" id="UP001519460">
    <property type="component" value="Unassembled WGS sequence"/>
</dbReference>
<keyword evidence="8 18" id="KW-0472">Membrane</keyword>
<accession>A0ABD0L7T1</accession>
<keyword evidence="9" id="KW-0675">Receptor</keyword>
<dbReference type="SUPFAM" id="SSF53850">
    <property type="entry name" value="Periplasmic binding protein-like II"/>
    <property type="match status" value="1"/>
</dbReference>
<feature type="binding site" evidence="15">
    <location>
        <position position="160"/>
    </location>
    <ligand>
        <name>L-glutamate</name>
        <dbReference type="ChEBI" id="CHEBI:29985"/>
    </ligand>
</feature>
<evidence type="ECO:0000256" key="5">
    <source>
        <dbReference type="ARBA" id="ARBA00022989"/>
    </source>
</evidence>
<feature type="transmembrane region" description="Helical" evidence="18">
    <location>
        <begin position="239"/>
        <end position="256"/>
    </location>
</feature>
<dbReference type="GO" id="GO:0034220">
    <property type="term" value="P:monoatomic ion transmembrane transport"/>
    <property type="evidence" value="ECO:0007669"/>
    <property type="project" value="UniProtKB-KW"/>
</dbReference>
<protein>
    <recommendedName>
        <fullName evidence="23">Glutamate receptor</fullName>
    </recommendedName>
</protein>
<dbReference type="EMBL" id="JACVVK020000076">
    <property type="protein sequence ID" value="KAK7495315.1"/>
    <property type="molecule type" value="Genomic_DNA"/>
</dbReference>
<dbReference type="SMART" id="SM00079">
    <property type="entry name" value="PBPe"/>
    <property type="match status" value="1"/>
</dbReference>
<feature type="binding site" evidence="15">
    <location>
        <position position="325"/>
    </location>
    <ligand>
        <name>L-glutamate</name>
        <dbReference type="ChEBI" id="CHEBI:29985"/>
    </ligand>
</feature>
<evidence type="ECO:0000256" key="17">
    <source>
        <dbReference type="PIRSR" id="PIRSR601508-3"/>
    </source>
</evidence>
<keyword evidence="4" id="KW-0732">Signal</keyword>
<keyword evidence="5 18" id="KW-1133">Transmembrane helix</keyword>
<feature type="binding site" evidence="15">
    <location>
        <position position="375"/>
    </location>
    <ligand>
        <name>L-glutamate</name>
        <dbReference type="ChEBI" id="CHEBI:29985"/>
    </ligand>
</feature>